<dbReference type="Gene3D" id="3.30.40.10">
    <property type="entry name" value="Zinc/RING finger domain, C3HC4 (zinc finger)"/>
    <property type="match status" value="1"/>
</dbReference>
<sequence>MNEEEELFNLPALGESELAVRMNSRFNALNTTFESTFIISFTSRTLPRTLLIFFLHMEFKGSTLTEYLESQDELLREAAEALPHSFSQCTFDKGSLKQAVYLCLNCPEARGLCSACSIACHTDHEQVELFPKRNFRCDCPTSAVAHPCSLHPTLEEVNTGNHYGQNFKSIFCRCGRPYDAENEKETMIQCLACEDWFHESCCNLRERPCSRDNTPIPKECKPSPDATEDQSAVIDDAASEASSTGLPPPLISGDDYEAFLCGSCTLQNITLRRWAGTHGVIMVVRDGPTLPWRRFESDGREDGEETVNIEAVPSLVKLGKRPSTILDSENPDPKRLKASSVDPSHSHHQITPCLAPPQNPFVQKVLSALSFPDFSSSLGTADLFLTEGFRERWCHCDSCLPPLKANPYLLEDEEVFEPPSDPDSGLSLDELGMRALTKLPREKAINGIHAFNAMKDNLVKFLRPFAQDGKIVDESDVKGFFSDLEEAAKARKI</sequence>
<evidence type="ECO:0000256" key="1">
    <source>
        <dbReference type="ARBA" id="ARBA00022723"/>
    </source>
</evidence>
<feature type="zinc finger region" description="UBR-type" evidence="4">
    <location>
        <begin position="87"/>
        <end position="153"/>
    </location>
</feature>
<comment type="caution">
    <text evidence="7">The sequence shown here is derived from an EMBL/GenBank/DDBJ whole genome shotgun (WGS) entry which is preliminary data.</text>
</comment>
<name>A0A9P6EE29_9AGAR</name>
<gene>
    <name evidence="7" type="ORF">CPB83DRAFT_856573</name>
</gene>
<proteinExistence type="predicted"/>
<feature type="region of interest" description="Disordered" evidence="5">
    <location>
        <begin position="322"/>
        <end position="342"/>
    </location>
</feature>
<dbReference type="OrthoDB" id="5795902at2759"/>
<dbReference type="InterPro" id="IPR001965">
    <property type="entry name" value="Znf_PHD"/>
</dbReference>
<dbReference type="InterPro" id="IPR047506">
    <property type="entry name" value="UBR7-like_UBR-box"/>
</dbReference>
<dbReference type="EMBL" id="MU157863">
    <property type="protein sequence ID" value="KAF9527218.1"/>
    <property type="molecule type" value="Genomic_DNA"/>
</dbReference>
<dbReference type="SMART" id="SM00249">
    <property type="entry name" value="PHD"/>
    <property type="match status" value="1"/>
</dbReference>
<dbReference type="PANTHER" id="PTHR13513:SF9">
    <property type="entry name" value="E3 UBIQUITIN-PROTEIN LIGASE UBR7-RELATED"/>
    <property type="match status" value="1"/>
</dbReference>
<dbReference type="InterPro" id="IPR011011">
    <property type="entry name" value="Znf_FYVE_PHD"/>
</dbReference>
<dbReference type="GO" id="GO:0008270">
    <property type="term" value="F:zinc ion binding"/>
    <property type="evidence" value="ECO:0007669"/>
    <property type="project" value="UniProtKB-KW"/>
</dbReference>
<keyword evidence="2" id="KW-0863">Zinc-finger</keyword>
<reference evidence="7" key="1">
    <citation type="submission" date="2020-11" db="EMBL/GenBank/DDBJ databases">
        <authorList>
            <consortium name="DOE Joint Genome Institute"/>
            <person name="Ahrendt S."/>
            <person name="Riley R."/>
            <person name="Andreopoulos W."/>
            <person name="Labutti K."/>
            <person name="Pangilinan J."/>
            <person name="Ruiz-Duenas F.J."/>
            <person name="Barrasa J.M."/>
            <person name="Sanchez-Garcia M."/>
            <person name="Camarero S."/>
            <person name="Miyauchi S."/>
            <person name="Serrano A."/>
            <person name="Linde D."/>
            <person name="Babiker R."/>
            <person name="Drula E."/>
            <person name="Ayuso-Fernandez I."/>
            <person name="Pacheco R."/>
            <person name="Padilla G."/>
            <person name="Ferreira P."/>
            <person name="Barriuso J."/>
            <person name="Kellner H."/>
            <person name="Castanera R."/>
            <person name="Alfaro M."/>
            <person name="Ramirez L."/>
            <person name="Pisabarro A.G."/>
            <person name="Kuo A."/>
            <person name="Tritt A."/>
            <person name="Lipzen A."/>
            <person name="He G."/>
            <person name="Yan M."/>
            <person name="Ng V."/>
            <person name="Cullen D."/>
            <person name="Martin F."/>
            <person name="Rosso M.-N."/>
            <person name="Henrissat B."/>
            <person name="Hibbett D."/>
            <person name="Martinez A.T."/>
            <person name="Grigoriev I.V."/>
        </authorList>
    </citation>
    <scope>NUCLEOTIDE SEQUENCE</scope>
    <source>
        <strain evidence="7">CBS 506.95</strain>
    </source>
</reference>
<evidence type="ECO:0000256" key="4">
    <source>
        <dbReference type="PROSITE-ProRule" id="PRU00508"/>
    </source>
</evidence>
<feature type="domain" description="UBR-type" evidence="6">
    <location>
        <begin position="87"/>
        <end position="153"/>
    </location>
</feature>
<keyword evidence="1" id="KW-0479">Metal-binding</keyword>
<evidence type="ECO:0000313" key="7">
    <source>
        <dbReference type="EMBL" id="KAF9527218.1"/>
    </source>
</evidence>
<dbReference type="Proteomes" id="UP000807306">
    <property type="component" value="Unassembled WGS sequence"/>
</dbReference>
<dbReference type="SMART" id="SM00396">
    <property type="entry name" value="ZnF_UBR1"/>
    <property type="match status" value="1"/>
</dbReference>
<dbReference type="SUPFAM" id="SSF57903">
    <property type="entry name" value="FYVE/PHD zinc finger"/>
    <property type="match status" value="1"/>
</dbReference>
<dbReference type="CDD" id="cd19677">
    <property type="entry name" value="UBR-box_UBR7"/>
    <property type="match status" value="1"/>
</dbReference>
<dbReference type="PROSITE" id="PS51157">
    <property type="entry name" value="ZF_UBR"/>
    <property type="match status" value="1"/>
</dbReference>
<dbReference type="AlphaFoldDB" id="A0A9P6EE29"/>
<protein>
    <recommendedName>
        <fullName evidence="6">UBR-type domain-containing protein</fullName>
    </recommendedName>
</protein>
<dbReference type="InterPro" id="IPR003126">
    <property type="entry name" value="Znf_UBR"/>
</dbReference>
<evidence type="ECO:0000256" key="3">
    <source>
        <dbReference type="ARBA" id="ARBA00022833"/>
    </source>
</evidence>
<evidence type="ECO:0000259" key="6">
    <source>
        <dbReference type="PROSITE" id="PS51157"/>
    </source>
</evidence>
<dbReference type="PANTHER" id="PTHR13513">
    <property type="entry name" value="E3 UBIQUITIN-PROTEIN LIGASE UBR7"/>
    <property type="match status" value="1"/>
</dbReference>
<dbReference type="InterPro" id="IPR040204">
    <property type="entry name" value="UBR7"/>
</dbReference>
<dbReference type="GO" id="GO:0005737">
    <property type="term" value="C:cytoplasm"/>
    <property type="evidence" value="ECO:0007669"/>
    <property type="project" value="TreeGrafter"/>
</dbReference>
<evidence type="ECO:0000256" key="2">
    <source>
        <dbReference type="ARBA" id="ARBA00022771"/>
    </source>
</evidence>
<dbReference type="InterPro" id="IPR013083">
    <property type="entry name" value="Znf_RING/FYVE/PHD"/>
</dbReference>
<evidence type="ECO:0000313" key="8">
    <source>
        <dbReference type="Proteomes" id="UP000807306"/>
    </source>
</evidence>
<evidence type="ECO:0000256" key="5">
    <source>
        <dbReference type="SAM" id="MobiDB-lite"/>
    </source>
</evidence>
<dbReference type="GO" id="GO:0061630">
    <property type="term" value="F:ubiquitin protein ligase activity"/>
    <property type="evidence" value="ECO:0007669"/>
    <property type="project" value="InterPro"/>
</dbReference>
<organism evidence="7 8">
    <name type="scientific">Crepidotus variabilis</name>
    <dbReference type="NCBI Taxonomy" id="179855"/>
    <lineage>
        <taxon>Eukaryota</taxon>
        <taxon>Fungi</taxon>
        <taxon>Dikarya</taxon>
        <taxon>Basidiomycota</taxon>
        <taxon>Agaricomycotina</taxon>
        <taxon>Agaricomycetes</taxon>
        <taxon>Agaricomycetidae</taxon>
        <taxon>Agaricales</taxon>
        <taxon>Agaricineae</taxon>
        <taxon>Crepidotaceae</taxon>
        <taxon>Crepidotus</taxon>
    </lineage>
</organism>
<keyword evidence="3" id="KW-0862">Zinc</keyword>
<accession>A0A9P6EE29</accession>
<keyword evidence="8" id="KW-1185">Reference proteome</keyword>